<dbReference type="InterPro" id="IPR036526">
    <property type="entry name" value="C-N_Hydrolase_sf"/>
</dbReference>
<dbReference type="PROSITE" id="PS50263">
    <property type="entry name" value="CN_HYDROLASE"/>
    <property type="match status" value="1"/>
</dbReference>
<feature type="domain" description="CN hydrolase" evidence="2">
    <location>
        <begin position="1"/>
        <end position="238"/>
    </location>
</feature>
<dbReference type="PANTHER" id="PTHR23088">
    <property type="entry name" value="NITRILASE-RELATED"/>
    <property type="match status" value="1"/>
</dbReference>
<dbReference type="Gene3D" id="3.60.110.10">
    <property type="entry name" value="Carbon-nitrogen hydrolase"/>
    <property type="match status" value="1"/>
</dbReference>
<evidence type="ECO:0000313" key="3">
    <source>
        <dbReference type="EMBL" id="SHI85921.1"/>
    </source>
</evidence>
<dbReference type="Pfam" id="PF00795">
    <property type="entry name" value="CN_hydrolase"/>
    <property type="match status" value="1"/>
</dbReference>
<organism evidence="3 4">
    <name type="scientific">Dethiosulfatibacter aminovorans DSM 17477</name>
    <dbReference type="NCBI Taxonomy" id="1121476"/>
    <lineage>
        <taxon>Bacteria</taxon>
        <taxon>Bacillati</taxon>
        <taxon>Bacillota</taxon>
        <taxon>Tissierellia</taxon>
        <taxon>Dethiosulfatibacter</taxon>
    </lineage>
</organism>
<reference evidence="3 4" key="1">
    <citation type="submission" date="2016-11" db="EMBL/GenBank/DDBJ databases">
        <authorList>
            <person name="Jaros S."/>
            <person name="Januszkiewicz K."/>
            <person name="Wedrychowicz H."/>
        </authorList>
    </citation>
    <scope>NUCLEOTIDE SEQUENCE [LARGE SCALE GENOMIC DNA]</scope>
    <source>
        <strain evidence="3 4">DSM 17477</strain>
    </source>
</reference>
<dbReference type="STRING" id="1121476.SAMN02745751_01225"/>
<protein>
    <submittedName>
        <fullName evidence="3">Predicted amidohydrolase</fullName>
    </submittedName>
</protein>
<evidence type="ECO:0000313" key="4">
    <source>
        <dbReference type="Proteomes" id="UP000184052"/>
    </source>
</evidence>
<keyword evidence="3" id="KW-0378">Hydrolase</keyword>
<gene>
    <name evidence="3" type="ORF">SAMN02745751_01225</name>
</gene>
<dbReference type="SUPFAM" id="SSF56317">
    <property type="entry name" value="Carbon-nitrogen hydrolase"/>
    <property type="match status" value="1"/>
</dbReference>
<dbReference type="RefSeq" id="WP_073048636.1">
    <property type="nucleotide sequence ID" value="NZ_FQZL01000007.1"/>
</dbReference>
<dbReference type="AlphaFoldDB" id="A0A1M6EK85"/>
<keyword evidence="4" id="KW-1185">Reference proteome</keyword>
<dbReference type="PANTHER" id="PTHR23088:SF27">
    <property type="entry name" value="DEAMINATED GLUTATHIONE AMIDASE"/>
    <property type="match status" value="1"/>
</dbReference>
<dbReference type="Proteomes" id="UP000184052">
    <property type="component" value="Unassembled WGS sequence"/>
</dbReference>
<sequence length="261" mass="29866">MKIALCDRESVFNDINMNFRTMKDAIKEACRNHADIVVFPESFLTGYSSNPENICTISEDSDIIREIINECRKSEISIIFGFNEVDRKHRYISTLVYDSYEDKTDKYRKTHLGLRESLIFEEGNEIGNVRIDNIKVGINLCLELHIPELFLHQALEGAYIAFILSASPGACGSRRSMWHKTLPARGNDNAMIVMALNSYGYTEKGAKLEGGAAVVSSKGEFIYENYEGNKIHFVELDFDGLVKRRNSKKLNYPLRRRKDLF</sequence>
<dbReference type="InterPro" id="IPR003010">
    <property type="entry name" value="C-N_Hydrolase"/>
</dbReference>
<name>A0A1M6EK85_9FIRM</name>
<evidence type="ECO:0000256" key="1">
    <source>
        <dbReference type="ARBA" id="ARBA00010613"/>
    </source>
</evidence>
<proteinExistence type="inferred from homology"/>
<dbReference type="GO" id="GO:0016787">
    <property type="term" value="F:hydrolase activity"/>
    <property type="evidence" value="ECO:0007669"/>
    <property type="project" value="UniProtKB-KW"/>
</dbReference>
<dbReference type="OrthoDB" id="9811121at2"/>
<comment type="similarity">
    <text evidence="1">Belongs to the carbon-nitrogen hydrolase superfamily. NIT1/NIT2 family.</text>
</comment>
<accession>A0A1M6EK85</accession>
<evidence type="ECO:0000259" key="2">
    <source>
        <dbReference type="PROSITE" id="PS50263"/>
    </source>
</evidence>
<dbReference type="EMBL" id="FQZL01000007">
    <property type="protein sequence ID" value="SHI85921.1"/>
    <property type="molecule type" value="Genomic_DNA"/>
</dbReference>